<keyword evidence="1" id="KW-0812">Transmembrane</keyword>
<keyword evidence="1" id="KW-0472">Membrane</keyword>
<reference evidence="2" key="1">
    <citation type="submission" date="2016-02" db="EMBL/GenBank/DDBJ databases">
        <title>WGS assembly of Manihot esculenta.</title>
        <authorList>
            <person name="Bredeson J.V."/>
            <person name="Prochnik S.E."/>
            <person name="Lyons J.B."/>
            <person name="Schmutz J."/>
            <person name="Grimwood J."/>
            <person name="Vrebalov J."/>
            <person name="Bart R.S."/>
            <person name="Amuge T."/>
            <person name="Ferguson M.E."/>
            <person name="Green R."/>
            <person name="Putnam N."/>
            <person name="Stites J."/>
            <person name="Rounsley S."/>
            <person name="Rokhsar D.S."/>
        </authorList>
    </citation>
    <scope>NUCLEOTIDE SEQUENCE [LARGE SCALE GENOMIC DNA]</scope>
    <source>
        <tissue evidence="2">Leaf</tissue>
    </source>
</reference>
<dbReference type="EMBL" id="CM004401">
    <property type="protein sequence ID" value="OAY29162.1"/>
    <property type="molecule type" value="Genomic_DNA"/>
</dbReference>
<sequence length="204" mass="24152">MTTRCGPSLYWFRGLGWKNSESIIHLGFWIKQFPSFLLREENECIYVLRYFWSILIKIGTNTDNPYTQPMKCCYCLAQLHKHSLVLLSFRSYSPIFIIARPIYLCFSVDLEPEMMVQKPKVLILCFLKPDLLFLHLTSKNLSCIERQRCTKRLTDFSLQVWSSISLLFIGLDLFGLFDLWAWNVIVRSFMLLGLEPLYLQRTFH</sequence>
<name>A0A2C9UFI0_MANES</name>
<feature type="transmembrane region" description="Helical" evidence="1">
    <location>
        <begin position="156"/>
        <end position="174"/>
    </location>
</feature>
<accession>A0A2C9UFI0</accession>
<proteinExistence type="predicted"/>
<evidence type="ECO:0000313" key="2">
    <source>
        <dbReference type="EMBL" id="OAY29162.1"/>
    </source>
</evidence>
<organism evidence="2">
    <name type="scientific">Manihot esculenta</name>
    <name type="common">Cassava</name>
    <name type="synonym">Jatropha manihot</name>
    <dbReference type="NCBI Taxonomy" id="3983"/>
    <lineage>
        <taxon>Eukaryota</taxon>
        <taxon>Viridiplantae</taxon>
        <taxon>Streptophyta</taxon>
        <taxon>Embryophyta</taxon>
        <taxon>Tracheophyta</taxon>
        <taxon>Spermatophyta</taxon>
        <taxon>Magnoliopsida</taxon>
        <taxon>eudicotyledons</taxon>
        <taxon>Gunneridae</taxon>
        <taxon>Pentapetalae</taxon>
        <taxon>rosids</taxon>
        <taxon>fabids</taxon>
        <taxon>Malpighiales</taxon>
        <taxon>Euphorbiaceae</taxon>
        <taxon>Crotonoideae</taxon>
        <taxon>Manihoteae</taxon>
        <taxon>Manihot</taxon>
    </lineage>
</organism>
<keyword evidence="1" id="KW-1133">Transmembrane helix</keyword>
<gene>
    <name evidence="2" type="ORF">MANES_15G122500</name>
</gene>
<protein>
    <submittedName>
        <fullName evidence="2">Uncharacterized protein</fullName>
    </submittedName>
</protein>
<evidence type="ECO:0000256" key="1">
    <source>
        <dbReference type="SAM" id="Phobius"/>
    </source>
</evidence>
<dbReference type="AlphaFoldDB" id="A0A2C9UFI0"/>